<comment type="caution">
    <text evidence="1">The sequence shown here is derived from an EMBL/GenBank/DDBJ whole genome shotgun (WGS) entry which is preliminary data.</text>
</comment>
<proteinExistence type="predicted"/>
<sequence length="429" mass="49917">MADGFKFQVLSFNGTDAELHSVKKRKFHRKVTSGCLAWTNCKNEADSTYQCDELKPVCQRCFRNRRTCYYERQEGRNKSAIKRAQQPSLSHLSSTTLIPFSASSPPDGTPAVHLIQYLWQNWENVTNIDCRPEARDLFKSDPTVRAVMLALTATHIRQQAPAHRPHRIAELFHKSLALKRYREQLQALKHMPDQKGVNSLFISATLLNLLTFAHHESEGLPDQKILDRESSWLFSPREDRLSWLVLQTGLRPLMLSMNEYFTEGVKFASLIFTGRYTDRWTFAHLIESLEGVPDHWVEFFGLVPSNRGCECNGLGDAYRAPATILATMGHLEPNRYNLFRSLLFLGKLQGDFHSLVFQRDERALWLFGYWLAMMLRYGLWWCEGRAKQDLEAICEWLRMRRLIDRQGREGELWMIMIEELERVKELSLS</sequence>
<accession>A0ABY6UHQ5</accession>
<evidence type="ECO:0000313" key="1">
    <source>
        <dbReference type="EMBL" id="VUC29392.1"/>
    </source>
</evidence>
<dbReference type="PANTHER" id="PTHR47784">
    <property type="entry name" value="STEROL UPTAKE CONTROL PROTEIN 2"/>
    <property type="match status" value="1"/>
</dbReference>
<evidence type="ECO:0008006" key="3">
    <source>
        <dbReference type="Google" id="ProtNLM"/>
    </source>
</evidence>
<dbReference type="EMBL" id="CABFNS010000800">
    <property type="protein sequence ID" value="VUC29392.1"/>
    <property type="molecule type" value="Genomic_DNA"/>
</dbReference>
<name>A0ABY6UHQ5_BIOOC</name>
<gene>
    <name evidence="1" type="ORF">CLO192961_LOCUS258946</name>
</gene>
<organism evidence="1 2">
    <name type="scientific">Bionectria ochroleuca</name>
    <name type="common">Gliocladium roseum</name>
    <dbReference type="NCBI Taxonomy" id="29856"/>
    <lineage>
        <taxon>Eukaryota</taxon>
        <taxon>Fungi</taxon>
        <taxon>Dikarya</taxon>
        <taxon>Ascomycota</taxon>
        <taxon>Pezizomycotina</taxon>
        <taxon>Sordariomycetes</taxon>
        <taxon>Hypocreomycetidae</taxon>
        <taxon>Hypocreales</taxon>
        <taxon>Bionectriaceae</taxon>
        <taxon>Clonostachys</taxon>
    </lineage>
</organism>
<dbReference type="PANTHER" id="PTHR47784:SF9">
    <property type="entry name" value="ZN(II)2CYS6 TRANSCRIPTION FACTOR (EUROFUNG)"/>
    <property type="match status" value="1"/>
</dbReference>
<dbReference type="Proteomes" id="UP000766486">
    <property type="component" value="Unassembled WGS sequence"/>
</dbReference>
<evidence type="ECO:0000313" key="2">
    <source>
        <dbReference type="Proteomes" id="UP000766486"/>
    </source>
</evidence>
<protein>
    <recommendedName>
        <fullName evidence="3">Zn(2)-C6 fungal-type domain-containing protein</fullName>
    </recommendedName>
</protein>
<dbReference type="InterPro" id="IPR053157">
    <property type="entry name" value="Sterol_Uptake_Regulator"/>
</dbReference>
<reference evidence="1 2" key="1">
    <citation type="submission" date="2019-06" db="EMBL/GenBank/DDBJ databases">
        <authorList>
            <person name="Broberg M."/>
        </authorList>
    </citation>
    <scope>NUCLEOTIDE SEQUENCE [LARGE SCALE GENOMIC DNA]</scope>
</reference>
<keyword evidence="2" id="KW-1185">Reference proteome</keyword>